<dbReference type="OrthoDB" id="9792663at2"/>
<dbReference type="Pfam" id="PF00294">
    <property type="entry name" value="PfkB"/>
    <property type="match status" value="1"/>
</dbReference>
<dbReference type="RefSeq" id="WP_093140209.1">
    <property type="nucleotide sequence ID" value="NZ_FOXF01000003.1"/>
</dbReference>
<dbReference type="InterPro" id="IPR002173">
    <property type="entry name" value="Carboh/pur_kinase_PfkB_CS"/>
</dbReference>
<keyword evidence="2 4" id="KW-0418">Kinase</keyword>
<dbReference type="InterPro" id="IPR029056">
    <property type="entry name" value="Ribokinase-like"/>
</dbReference>
<dbReference type="EMBL" id="FOXF01000003">
    <property type="protein sequence ID" value="SFP03996.1"/>
    <property type="molecule type" value="Genomic_DNA"/>
</dbReference>
<evidence type="ECO:0000313" key="4">
    <source>
        <dbReference type="EMBL" id="SFP03996.1"/>
    </source>
</evidence>
<reference evidence="4 5" key="1">
    <citation type="submission" date="2016-10" db="EMBL/GenBank/DDBJ databases">
        <authorList>
            <person name="Varghese N."/>
            <person name="Submissions S."/>
        </authorList>
    </citation>
    <scope>NUCLEOTIDE SEQUENCE [LARGE SCALE GENOMIC DNA]</scope>
    <source>
        <strain evidence="4 5">DSM 1361</strain>
    </source>
</reference>
<feature type="domain" description="Carbohydrate kinase PfkB" evidence="3">
    <location>
        <begin position="31"/>
        <end position="283"/>
    </location>
</feature>
<organism evidence="4 5">
    <name type="scientific">Ruminobacter amylophilus</name>
    <dbReference type="NCBI Taxonomy" id="867"/>
    <lineage>
        <taxon>Bacteria</taxon>
        <taxon>Pseudomonadati</taxon>
        <taxon>Pseudomonadota</taxon>
        <taxon>Gammaproteobacteria</taxon>
        <taxon>Aeromonadales</taxon>
        <taxon>Succinivibrionaceae</taxon>
        <taxon>Ruminobacter</taxon>
    </lineage>
</organism>
<dbReference type="PROSITE" id="PS00584">
    <property type="entry name" value="PFKB_KINASES_2"/>
    <property type="match status" value="1"/>
</dbReference>
<dbReference type="Gene3D" id="3.40.1190.20">
    <property type="match status" value="1"/>
</dbReference>
<dbReference type="AlphaFoldDB" id="A0A662ZEN2"/>
<evidence type="ECO:0000313" key="5">
    <source>
        <dbReference type="Proteomes" id="UP000243745"/>
    </source>
</evidence>
<evidence type="ECO:0000259" key="3">
    <source>
        <dbReference type="Pfam" id="PF00294"/>
    </source>
</evidence>
<keyword evidence="1" id="KW-0808">Transferase</keyword>
<dbReference type="SUPFAM" id="SSF53613">
    <property type="entry name" value="Ribokinase-like"/>
    <property type="match status" value="1"/>
</dbReference>
<dbReference type="InterPro" id="IPR011611">
    <property type="entry name" value="PfkB_dom"/>
</dbReference>
<sequence length="296" mass="32943">MSKVLVSGLLNYETTARIRGFPVEYYPIDYDFFGVNSSLSGVAFNIAKAMTVLGNDVSLASLVGNDLVADMFYAELKRLGIETGHVVRKLKDTPASVVLYDESGRRQIYCDLKDIQETAYDFSGNMLDDADAVVACNINFSRPLLDMAKKRNKLIATDVHVLSNPDDDYNRDFMRYADILFLSDEGISWDKKDFLRALGDRYHNQVIVLGMGAKGAMLYMPHQNVIVEQPACHVDNVKNTVGAGDALFSAYLHYHLSGLTPVEALRRAQMFASLKIRSHGAADGFVTPDEIEKNIH</sequence>
<evidence type="ECO:0000256" key="1">
    <source>
        <dbReference type="ARBA" id="ARBA00022679"/>
    </source>
</evidence>
<dbReference type="Proteomes" id="UP000243745">
    <property type="component" value="Unassembled WGS sequence"/>
</dbReference>
<evidence type="ECO:0000256" key="2">
    <source>
        <dbReference type="ARBA" id="ARBA00022777"/>
    </source>
</evidence>
<gene>
    <name evidence="4" type="ORF">SAMN02910344_00272</name>
</gene>
<keyword evidence="5" id="KW-1185">Reference proteome</keyword>
<name>A0A662ZEN2_9GAMM</name>
<proteinExistence type="predicted"/>
<protein>
    <submittedName>
        <fullName evidence="4">Ribokinase</fullName>
    </submittedName>
</protein>
<accession>A0A662ZEN2</accession>
<dbReference type="GO" id="GO:0016301">
    <property type="term" value="F:kinase activity"/>
    <property type="evidence" value="ECO:0007669"/>
    <property type="project" value="UniProtKB-KW"/>
</dbReference>
<dbReference type="PANTHER" id="PTHR10584:SF166">
    <property type="entry name" value="RIBOKINASE"/>
    <property type="match status" value="1"/>
</dbReference>
<dbReference type="PANTHER" id="PTHR10584">
    <property type="entry name" value="SUGAR KINASE"/>
    <property type="match status" value="1"/>
</dbReference>